<feature type="domain" description="HTH lacI-type" evidence="5">
    <location>
        <begin position="2"/>
        <end position="56"/>
    </location>
</feature>
<sequence>MVTMSDVARVAGVSATTVSHVINKTRRIEPETERAVLEAIETTGYLNDRVARSLRTGKTMTIGLAISAISNPYFADVVHAIERMVSANGHSLLLADTHDDPDHELRAVTDLLAHRPDGLLIAPSPDPHRALHRIAARGIPTVLIDRIVDDPEDGPFDAVGVENTEPMAELIDHIVERGHRRIGLIAGKQGLQTAEERIAGFRLGLKRHGLSDQHDAVVYGDDDTGRALDELLARDGAPTAIVMGNNQITIDAMRRLAERELRIPDDLSIACFDDFPWADLFHPRLTAIRQPVDALGTKGVTMLFERMATPELAARQVRLEPQLIVRDSVRPLA</sequence>
<dbReference type="Pfam" id="PF13377">
    <property type="entry name" value="Peripla_BP_3"/>
    <property type="match status" value="1"/>
</dbReference>
<dbReference type="InterPro" id="IPR046335">
    <property type="entry name" value="LacI/GalR-like_sensor"/>
</dbReference>
<gene>
    <name evidence="6" type="ORF">EV141_0972</name>
</gene>
<dbReference type="Proteomes" id="UP000293519">
    <property type="component" value="Unassembled WGS sequence"/>
</dbReference>
<dbReference type="PRINTS" id="PR00036">
    <property type="entry name" value="HTHLACI"/>
</dbReference>
<keyword evidence="4" id="KW-0804">Transcription</keyword>
<keyword evidence="3" id="KW-0238">DNA-binding</keyword>
<dbReference type="PROSITE" id="PS50932">
    <property type="entry name" value="HTH_LACI_2"/>
    <property type="match status" value="1"/>
</dbReference>
<dbReference type="GO" id="GO:0000976">
    <property type="term" value="F:transcription cis-regulatory region binding"/>
    <property type="evidence" value="ECO:0007669"/>
    <property type="project" value="TreeGrafter"/>
</dbReference>
<dbReference type="InterPro" id="IPR000843">
    <property type="entry name" value="HTH_LacI"/>
</dbReference>
<dbReference type="Pfam" id="PF00356">
    <property type="entry name" value="LacI"/>
    <property type="match status" value="1"/>
</dbReference>
<evidence type="ECO:0000313" key="7">
    <source>
        <dbReference type="Proteomes" id="UP000293519"/>
    </source>
</evidence>
<reference evidence="6 7" key="1">
    <citation type="journal article" date="2015" name="Stand. Genomic Sci.">
        <title>Genomic Encyclopedia of Bacterial and Archaeal Type Strains, Phase III: the genomes of soil and plant-associated and newly described type strains.</title>
        <authorList>
            <person name="Whitman W.B."/>
            <person name="Woyke T."/>
            <person name="Klenk H.P."/>
            <person name="Zhou Y."/>
            <person name="Lilburn T.G."/>
            <person name="Beck B.J."/>
            <person name="De Vos P."/>
            <person name="Vandamme P."/>
            <person name="Eisen J.A."/>
            <person name="Garrity G."/>
            <person name="Hugenholtz P."/>
            <person name="Kyrpides N.C."/>
        </authorList>
    </citation>
    <scope>NUCLEOTIDE SEQUENCE [LARGE SCALE GENOMIC DNA]</scope>
    <source>
        <strain evidence="6 7">CV2</strain>
    </source>
</reference>
<proteinExistence type="predicted"/>
<accession>A0A4Q7M1E8</accession>
<protein>
    <submittedName>
        <fullName evidence="6">LacI family transcriptional regulator</fullName>
    </submittedName>
</protein>
<dbReference type="SMART" id="SM00354">
    <property type="entry name" value="HTH_LACI"/>
    <property type="match status" value="1"/>
</dbReference>
<evidence type="ECO:0000256" key="4">
    <source>
        <dbReference type="ARBA" id="ARBA00023163"/>
    </source>
</evidence>
<dbReference type="GO" id="GO:0003700">
    <property type="term" value="F:DNA-binding transcription factor activity"/>
    <property type="evidence" value="ECO:0007669"/>
    <property type="project" value="TreeGrafter"/>
</dbReference>
<comment type="caution">
    <text evidence="6">The sequence shown here is derived from an EMBL/GenBank/DDBJ whole genome shotgun (WGS) entry which is preliminary data.</text>
</comment>
<evidence type="ECO:0000256" key="1">
    <source>
        <dbReference type="ARBA" id="ARBA00022491"/>
    </source>
</evidence>
<evidence type="ECO:0000256" key="2">
    <source>
        <dbReference type="ARBA" id="ARBA00023015"/>
    </source>
</evidence>
<dbReference type="SUPFAM" id="SSF47413">
    <property type="entry name" value="lambda repressor-like DNA-binding domains"/>
    <property type="match status" value="1"/>
</dbReference>
<dbReference type="InterPro" id="IPR010982">
    <property type="entry name" value="Lambda_DNA-bd_dom_sf"/>
</dbReference>
<dbReference type="InterPro" id="IPR028082">
    <property type="entry name" value="Peripla_BP_I"/>
</dbReference>
<dbReference type="PROSITE" id="PS00356">
    <property type="entry name" value="HTH_LACI_1"/>
    <property type="match status" value="1"/>
</dbReference>
<evidence type="ECO:0000256" key="3">
    <source>
        <dbReference type="ARBA" id="ARBA00023125"/>
    </source>
</evidence>
<evidence type="ECO:0000259" key="5">
    <source>
        <dbReference type="PROSITE" id="PS50932"/>
    </source>
</evidence>
<dbReference type="CDD" id="cd06267">
    <property type="entry name" value="PBP1_LacI_sugar_binding-like"/>
    <property type="match status" value="1"/>
</dbReference>
<evidence type="ECO:0000313" key="6">
    <source>
        <dbReference type="EMBL" id="RZS59739.1"/>
    </source>
</evidence>
<dbReference type="SUPFAM" id="SSF53822">
    <property type="entry name" value="Periplasmic binding protein-like I"/>
    <property type="match status" value="1"/>
</dbReference>
<dbReference type="CDD" id="cd01392">
    <property type="entry name" value="HTH_LacI"/>
    <property type="match status" value="1"/>
</dbReference>
<keyword evidence="1" id="KW-0678">Repressor</keyword>
<dbReference type="Gene3D" id="3.40.50.2300">
    <property type="match status" value="2"/>
</dbReference>
<dbReference type="EMBL" id="SGWW01000001">
    <property type="protein sequence ID" value="RZS59739.1"/>
    <property type="molecule type" value="Genomic_DNA"/>
</dbReference>
<organism evidence="6 7">
    <name type="scientific">Microcella putealis</name>
    <dbReference type="NCBI Taxonomy" id="337005"/>
    <lineage>
        <taxon>Bacteria</taxon>
        <taxon>Bacillati</taxon>
        <taxon>Actinomycetota</taxon>
        <taxon>Actinomycetes</taxon>
        <taxon>Micrococcales</taxon>
        <taxon>Microbacteriaceae</taxon>
        <taxon>Microcella</taxon>
    </lineage>
</organism>
<name>A0A4Q7M1E8_9MICO</name>
<keyword evidence="7" id="KW-1185">Reference proteome</keyword>
<keyword evidence="2" id="KW-0805">Transcription regulation</keyword>
<dbReference type="AlphaFoldDB" id="A0A4Q7M1E8"/>
<dbReference type="OrthoDB" id="2854648at2"/>
<dbReference type="PANTHER" id="PTHR30146:SF148">
    <property type="entry name" value="HTH-TYPE TRANSCRIPTIONAL REPRESSOR PURR-RELATED"/>
    <property type="match status" value="1"/>
</dbReference>
<dbReference type="Gene3D" id="1.10.260.40">
    <property type="entry name" value="lambda repressor-like DNA-binding domains"/>
    <property type="match status" value="1"/>
</dbReference>
<dbReference type="PANTHER" id="PTHR30146">
    <property type="entry name" value="LACI-RELATED TRANSCRIPTIONAL REPRESSOR"/>
    <property type="match status" value="1"/>
</dbReference>